<accession>A0ACB7ZTY8</accession>
<name>A0ACB7ZTY8_9AGAM</name>
<reference evidence="1" key="1">
    <citation type="journal article" date="2021" name="New Phytol.">
        <title>Evolutionary innovations through gain and loss of genes in the ectomycorrhizal Boletales.</title>
        <authorList>
            <person name="Wu G."/>
            <person name="Miyauchi S."/>
            <person name="Morin E."/>
            <person name="Kuo A."/>
            <person name="Drula E."/>
            <person name="Varga T."/>
            <person name="Kohler A."/>
            <person name="Feng B."/>
            <person name="Cao Y."/>
            <person name="Lipzen A."/>
            <person name="Daum C."/>
            <person name="Hundley H."/>
            <person name="Pangilinan J."/>
            <person name="Johnson J."/>
            <person name="Barry K."/>
            <person name="LaButti K."/>
            <person name="Ng V."/>
            <person name="Ahrendt S."/>
            <person name="Min B."/>
            <person name="Choi I.G."/>
            <person name="Park H."/>
            <person name="Plett J.M."/>
            <person name="Magnuson J."/>
            <person name="Spatafora J.W."/>
            <person name="Nagy L.G."/>
            <person name="Henrissat B."/>
            <person name="Grigoriev I.V."/>
            <person name="Yang Z.L."/>
            <person name="Xu J."/>
            <person name="Martin F.M."/>
        </authorList>
    </citation>
    <scope>NUCLEOTIDE SEQUENCE</scope>
    <source>
        <strain evidence="1">ATCC 28755</strain>
    </source>
</reference>
<dbReference type="EMBL" id="MU268748">
    <property type="protein sequence ID" value="KAH7903808.1"/>
    <property type="molecule type" value="Genomic_DNA"/>
</dbReference>
<evidence type="ECO:0000313" key="1">
    <source>
        <dbReference type="EMBL" id="KAH7903808.1"/>
    </source>
</evidence>
<protein>
    <submittedName>
        <fullName evidence="1">Uncharacterized protein</fullName>
    </submittedName>
</protein>
<sequence length="234" mass="26267">MDAERSVKSTFVLYTRLIERLRFSLRKDARQDPCRPPAKDLSPHHHPSGLQVLDRLTAVLHKRATPEIQQPAKSMGRALSQDIRICSGNTSRGLQRATDLPSSVTRYPPSAWQRTRGRLRRSLALYHRGAKAFVANNPYQPPRLLFTPLQSAPDSPQNGESALAGSMNIEPPALRYTQVTAVFFLDLFARIPVGMRLGGSKSSARVQRPIELAVLPTHNSKQVILHRERQLLFP</sequence>
<organism evidence="1 2">
    <name type="scientific">Hygrophoropsis aurantiaca</name>
    <dbReference type="NCBI Taxonomy" id="72124"/>
    <lineage>
        <taxon>Eukaryota</taxon>
        <taxon>Fungi</taxon>
        <taxon>Dikarya</taxon>
        <taxon>Basidiomycota</taxon>
        <taxon>Agaricomycotina</taxon>
        <taxon>Agaricomycetes</taxon>
        <taxon>Agaricomycetidae</taxon>
        <taxon>Boletales</taxon>
        <taxon>Coniophorineae</taxon>
        <taxon>Hygrophoropsidaceae</taxon>
        <taxon>Hygrophoropsis</taxon>
    </lineage>
</organism>
<keyword evidence="2" id="KW-1185">Reference proteome</keyword>
<gene>
    <name evidence="1" type="ORF">BJ138DRAFT_76920</name>
</gene>
<dbReference type="Proteomes" id="UP000790377">
    <property type="component" value="Unassembled WGS sequence"/>
</dbReference>
<comment type="caution">
    <text evidence="1">The sequence shown here is derived from an EMBL/GenBank/DDBJ whole genome shotgun (WGS) entry which is preliminary data.</text>
</comment>
<evidence type="ECO:0000313" key="2">
    <source>
        <dbReference type="Proteomes" id="UP000790377"/>
    </source>
</evidence>
<proteinExistence type="predicted"/>